<keyword evidence="2" id="KW-1185">Reference proteome</keyword>
<proteinExistence type="predicted"/>
<reference evidence="1 2" key="1">
    <citation type="journal article" date="2017" name="BMC Genomics">
        <title>Genomic analysis of methanogenic archaea reveals a shift towards energy conservation.</title>
        <authorList>
            <person name="Gilmore S.P."/>
            <person name="Henske J.K."/>
            <person name="Sexton J.A."/>
            <person name="Solomon K.V."/>
            <person name="Seppala S."/>
            <person name="Yoo J.I."/>
            <person name="Huyett L.M."/>
            <person name="Pressman A."/>
            <person name="Cogan J.Z."/>
            <person name="Kivenson V."/>
            <person name="Peng X."/>
            <person name="Tan Y."/>
            <person name="Valentine D.L."/>
            <person name="O'Malley M.A."/>
        </authorList>
    </citation>
    <scope>NUCLEOTIDE SEQUENCE [LARGE SCALE GENOMIC DNA]</scope>
    <source>
        <strain evidence="1 2">M.o.H.</strain>
    </source>
</reference>
<comment type="caution">
    <text evidence="1">The sequence shown here is derived from an EMBL/GenBank/DDBJ whole genome shotgun (WGS) entry which is preliminary data.</text>
</comment>
<name>A0A2A2H886_METBR</name>
<dbReference type="Proteomes" id="UP000217784">
    <property type="component" value="Unassembled WGS sequence"/>
</dbReference>
<evidence type="ECO:0000313" key="2">
    <source>
        <dbReference type="Proteomes" id="UP000217784"/>
    </source>
</evidence>
<dbReference type="EMBL" id="LMVM01000005">
    <property type="protein sequence ID" value="PAV05480.1"/>
    <property type="molecule type" value="Genomic_DNA"/>
</dbReference>
<dbReference type="AlphaFoldDB" id="A0A2A2H886"/>
<gene>
    <name evidence="1" type="ORF">ASJ80_09330</name>
</gene>
<evidence type="ECO:0008006" key="3">
    <source>
        <dbReference type="Google" id="ProtNLM"/>
    </source>
</evidence>
<organism evidence="1 2">
    <name type="scientific">Methanobacterium bryantii</name>
    <dbReference type="NCBI Taxonomy" id="2161"/>
    <lineage>
        <taxon>Archaea</taxon>
        <taxon>Methanobacteriati</taxon>
        <taxon>Methanobacteriota</taxon>
        <taxon>Methanomada group</taxon>
        <taxon>Methanobacteria</taxon>
        <taxon>Methanobacteriales</taxon>
        <taxon>Methanobacteriaceae</taxon>
        <taxon>Methanobacterium</taxon>
    </lineage>
</organism>
<protein>
    <recommendedName>
        <fullName evidence="3">Pseudomurein-binding protein</fullName>
    </recommendedName>
</protein>
<evidence type="ECO:0000313" key="1">
    <source>
        <dbReference type="EMBL" id="PAV05480.1"/>
    </source>
</evidence>
<accession>A0A2A2H886</accession>
<sequence length="167" mass="17841">MAAGYVFYNNSGTSNSSQVQNNVISESTGFPLSETPNLAAEIYNSGETIATVQYKGITLDKNQCLYILSKAIVMLNQGKSGNISIEKFGDASDPGGVLNSAFITKFEYVDMAGRTYKWMDANGQAPNHTGIDFSGSPDLSPDVTLKAFAKVLTEYKDTGKLPASVSV</sequence>